<name>A0A3N9U9I8_9BACI</name>
<proteinExistence type="predicted"/>
<comment type="caution">
    <text evidence="1">The sequence shown here is derived from an EMBL/GenBank/DDBJ whole genome shotgun (WGS) entry which is preliminary data.</text>
</comment>
<evidence type="ECO:0000313" key="2">
    <source>
        <dbReference type="Proteomes" id="UP000274033"/>
    </source>
</evidence>
<protein>
    <submittedName>
        <fullName evidence="1">Uncharacterized protein</fullName>
    </submittedName>
</protein>
<dbReference type="EMBL" id="RRCT01000025">
    <property type="protein sequence ID" value="RQW73230.1"/>
    <property type="molecule type" value="Genomic_DNA"/>
</dbReference>
<reference evidence="1 2" key="1">
    <citation type="journal article" date="2013" name="J. Microbiol.">
        <title>Lysinibacillus chungkukjangi sp. nov., isolated from Chungkukjang, Korean fermented soybean food.</title>
        <authorList>
            <person name="Kim S.J."/>
            <person name="Jang Y.H."/>
            <person name="Hamada M."/>
            <person name="Ahn J.H."/>
            <person name="Weon H.Y."/>
            <person name="Suzuki K."/>
            <person name="Whang K.S."/>
            <person name="Kwon S.W."/>
        </authorList>
    </citation>
    <scope>NUCLEOTIDE SEQUENCE [LARGE SCALE GENOMIC DNA]</scope>
    <source>
        <strain evidence="1 2">MCCC 1A12701</strain>
    </source>
</reference>
<organism evidence="1 2">
    <name type="scientific">Lysinibacillus composti</name>
    <dbReference type="NCBI Taxonomy" id="720633"/>
    <lineage>
        <taxon>Bacteria</taxon>
        <taxon>Bacillati</taxon>
        <taxon>Bacillota</taxon>
        <taxon>Bacilli</taxon>
        <taxon>Bacillales</taxon>
        <taxon>Bacillaceae</taxon>
        <taxon>Lysinibacillus</taxon>
    </lineage>
</organism>
<sequence length="29" mass="3448">MNVLGFKEEISDEDGEIYNRDLWFIGELD</sequence>
<keyword evidence="2" id="KW-1185">Reference proteome</keyword>
<dbReference type="Proteomes" id="UP000274033">
    <property type="component" value="Unassembled WGS sequence"/>
</dbReference>
<accession>A0A3N9U9I8</accession>
<dbReference type="AlphaFoldDB" id="A0A3N9U9I8"/>
<gene>
    <name evidence="1" type="ORF">EBB45_17820</name>
</gene>
<evidence type="ECO:0000313" key="1">
    <source>
        <dbReference type="EMBL" id="RQW73230.1"/>
    </source>
</evidence>